<dbReference type="PANTHER" id="PTHR34071">
    <property type="entry name" value="5-NITROIMIDAZOLE ANTIBIOTICS RESISTANCE PROTEIN, NIMA-FAMILY-RELATED PROTEIN-RELATED"/>
    <property type="match status" value="1"/>
</dbReference>
<evidence type="ECO:0008006" key="3">
    <source>
        <dbReference type="Google" id="ProtNLM"/>
    </source>
</evidence>
<sequence>MPRHELSYPKTAINKVNRYASLAAYDIKTVHSIIAAVPVVHVSFVSEQGLPTILPMIGALGNFANPSADVDEVQDLYIHGYVSARLFRGRETLSVCVSATIVDGLVLALTPFSHNYNYRSAILHGTASAVTDAAEKLYAMERVTSHVLPGRWTGSRIPPTKAELDSTGILKVKITAASPKIHTGGPNEPKEDLANPEVTGRVWTGVVPTWTVHGEPVARGGGRVENVPEYISQALERRNEMGKKEAVDAARVGMEGA</sequence>
<dbReference type="Gene3D" id="2.30.110.10">
    <property type="entry name" value="Electron Transport, Fmn-binding Protein, Chain A"/>
    <property type="match status" value="1"/>
</dbReference>
<evidence type="ECO:0000313" key="2">
    <source>
        <dbReference type="Proteomes" id="UP000326924"/>
    </source>
</evidence>
<dbReference type="AlphaFoldDB" id="A0A5J5ERM5"/>
<keyword evidence="2" id="KW-1185">Reference proteome</keyword>
<dbReference type="Proteomes" id="UP000326924">
    <property type="component" value="Unassembled WGS sequence"/>
</dbReference>
<evidence type="ECO:0000313" key="1">
    <source>
        <dbReference type="EMBL" id="KAA8900641.1"/>
    </source>
</evidence>
<dbReference type="SUPFAM" id="SSF50475">
    <property type="entry name" value="FMN-binding split barrel"/>
    <property type="match status" value="1"/>
</dbReference>
<organism evidence="1 2">
    <name type="scientific">Sphaerosporella brunnea</name>
    <dbReference type="NCBI Taxonomy" id="1250544"/>
    <lineage>
        <taxon>Eukaryota</taxon>
        <taxon>Fungi</taxon>
        <taxon>Dikarya</taxon>
        <taxon>Ascomycota</taxon>
        <taxon>Pezizomycotina</taxon>
        <taxon>Pezizomycetes</taxon>
        <taxon>Pezizales</taxon>
        <taxon>Pyronemataceae</taxon>
        <taxon>Sphaerosporella</taxon>
    </lineage>
</organism>
<dbReference type="InParanoid" id="A0A5J5ERM5"/>
<dbReference type="InterPro" id="IPR012349">
    <property type="entry name" value="Split_barrel_FMN-bd"/>
</dbReference>
<reference evidence="1 2" key="1">
    <citation type="submission" date="2019-09" db="EMBL/GenBank/DDBJ databases">
        <title>Draft genome of the ectomycorrhizal ascomycete Sphaerosporella brunnea.</title>
        <authorList>
            <consortium name="DOE Joint Genome Institute"/>
            <person name="Benucci G.M."/>
            <person name="Marozzi G."/>
            <person name="Antonielli L."/>
            <person name="Sanchez S."/>
            <person name="Marco P."/>
            <person name="Wang X."/>
            <person name="Falini L.B."/>
            <person name="Barry K."/>
            <person name="Haridas S."/>
            <person name="Lipzen A."/>
            <person name="Labutti K."/>
            <person name="Grigoriev I.V."/>
            <person name="Murat C."/>
            <person name="Martin F."/>
            <person name="Albertini E."/>
            <person name="Donnini D."/>
            <person name="Bonito G."/>
        </authorList>
    </citation>
    <scope>NUCLEOTIDE SEQUENCE [LARGE SCALE GENOMIC DNA]</scope>
    <source>
        <strain evidence="1 2">Sb_GMNB300</strain>
    </source>
</reference>
<comment type="caution">
    <text evidence="1">The sequence shown here is derived from an EMBL/GenBank/DDBJ whole genome shotgun (WGS) entry which is preliminary data.</text>
</comment>
<proteinExistence type="predicted"/>
<accession>A0A5J5ERM5</accession>
<dbReference type="Pfam" id="PF12900">
    <property type="entry name" value="Pyridox_ox_2"/>
    <property type="match status" value="1"/>
</dbReference>
<gene>
    <name evidence="1" type="ORF">FN846DRAFT_899729</name>
</gene>
<dbReference type="InterPro" id="IPR024747">
    <property type="entry name" value="Pyridox_Oxase-rel"/>
</dbReference>
<dbReference type="EMBL" id="VXIS01000151">
    <property type="protein sequence ID" value="KAA8900641.1"/>
    <property type="molecule type" value="Genomic_DNA"/>
</dbReference>
<dbReference type="OrthoDB" id="444432at2759"/>
<protein>
    <recommendedName>
        <fullName evidence="3">Flavin-nucleotide-binding protein</fullName>
    </recommendedName>
</protein>
<name>A0A5J5ERM5_9PEZI</name>
<dbReference type="PANTHER" id="PTHR34071:SF2">
    <property type="entry name" value="FLAVIN-NUCLEOTIDE-BINDING PROTEIN"/>
    <property type="match status" value="1"/>
</dbReference>